<dbReference type="InterPro" id="IPR022143">
    <property type="entry name" value="DUF3675"/>
</dbReference>
<dbReference type="Proteomes" id="UP001443914">
    <property type="component" value="Unassembled WGS sequence"/>
</dbReference>
<comment type="caution">
    <text evidence="6">The sequence shown here is derived from an EMBL/GenBank/DDBJ whole genome shotgun (WGS) entry which is preliminary data.</text>
</comment>
<dbReference type="PANTHER" id="PTHR23012:SF180">
    <property type="entry name" value="RING_FYVE_PHD ZINC FINGER SUPERFAMILY PROTEIN"/>
    <property type="match status" value="1"/>
</dbReference>
<dbReference type="GO" id="GO:0016567">
    <property type="term" value="P:protein ubiquitination"/>
    <property type="evidence" value="ECO:0007669"/>
    <property type="project" value="TreeGrafter"/>
</dbReference>
<keyword evidence="7" id="KW-1185">Reference proteome</keyword>
<dbReference type="SMART" id="SM00744">
    <property type="entry name" value="RINGv"/>
    <property type="match status" value="1"/>
</dbReference>
<dbReference type="InterPro" id="IPR033275">
    <property type="entry name" value="MARCH-like"/>
</dbReference>
<protein>
    <recommendedName>
        <fullName evidence="5">RING-CH-type domain-containing protein</fullName>
    </recommendedName>
</protein>
<evidence type="ECO:0000313" key="6">
    <source>
        <dbReference type="EMBL" id="KAK9747624.1"/>
    </source>
</evidence>
<dbReference type="EMBL" id="JBDFQZ010000002">
    <property type="protein sequence ID" value="KAK9747624.1"/>
    <property type="molecule type" value="Genomic_DNA"/>
</dbReference>
<dbReference type="PROSITE" id="PS51292">
    <property type="entry name" value="ZF_RING_CH"/>
    <property type="match status" value="1"/>
</dbReference>
<gene>
    <name evidence="6" type="ORF">RND81_02G003900</name>
</gene>
<sequence length="206" mass="23510">MGEVVLLMNNLNKNSSSCAYNYCKICHEADYESSRKLEAPCACTGTIKFAHRECIQRWCDEKGDITCEICLKKYEQGYTAIPKQPKKILIFDEVVDFRGSMEMQREEVESEDILEIIACSSAIHKALSYCKTFALIVTAFLLLRHVIEVFTQENRYPFSLVTVIILKSCGVVIPMYMIIRTISAFQNKIKRHGNIQGAIIRGNSYN</sequence>
<dbReference type="GO" id="GO:0008270">
    <property type="term" value="F:zinc ion binding"/>
    <property type="evidence" value="ECO:0007669"/>
    <property type="project" value="UniProtKB-KW"/>
</dbReference>
<keyword evidence="1" id="KW-0479">Metal-binding</keyword>
<keyword evidence="2" id="KW-0863">Zinc-finger</keyword>
<keyword evidence="4" id="KW-0472">Membrane</keyword>
<keyword evidence="3" id="KW-0862">Zinc</keyword>
<dbReference type="InterPro" id="IPR011016">
    <property type="entry name" value="Znf_RING-CH"/>
</dbReference>
<dbReference type="AlphaFoldDB" id="A0AAW1MS97"/>
<evidence type="ECO:0000256" key="4">
    <source>
        <dbReference type="SAM" id="Phobius"/>
    </source>
</evidence>
<dbReference type="GO" id="GO:0004842">
    <property type="term" value="F:ubiquitin-protein transferase activity"/>
    <property type="evidence" value="ECO:0007669"/>
    <property type="project" value="TreeGrafter"/>
</dbReference>
<proteinExistence type="predicted"/>
<accession>A0AAW1MS97</accession>
<dbReference type="Pfam" id="PF12906">
    <property type="entry name" value="RINGv"/>
    <property type="match status" value="1"/>
</dbReference>
<keyword evidence="4" id="KW-1133">Transmembrane helix</keyword>
<name>A0AAW1MS97_SAPOF</name>
<dbReference type="SUPFAM" id="SSF57850">
    <property type="entry name" value="RING/U-box"/>
    <property type="match status" value="1"/>
</dbReference>
<dbReference type="InterPro" id="IPR013083">
    <property type="entry name" value="Znf_RING/FYVE/PHD"/>
</dbReference>
<feature type="transmembrane region" description="Helical" evidence="4">
    <location>
        <begin position="159"/>
        <end position="179"/>
    </location>
</feature>
<feature type="domain" description="RING-CH-type" evidence="5">
    <location>
        <begin position="15"/>
        <end position="77"/>
    </location>
</feature>
<dbReference type="Gene3D" id="3.30.40.10">
    <property type="entry name" value="Zinc/RING finger domain, C3HC4 (zinc finger)"/>
    <property type="match status" value="1"/>
</dbReference>
<organism evidence="6 7">
    <name type="scientific">Saponaria officinalis</name>
    <name type="common">Common soapwort</name>
    <name type="synonym">Lychnis saponaria</name>
    <dbReference type="NCBI Taxonomy" id="3572"/>
    <lineage>
        <taxon>Eukaryota</taxon>
        <taxon>Viridiplantae</taxon>
        <taxon>Streptophyta</taxon>
        <taxon>Embryophyta</taxon>
        <taxon>Tracheophyta</taxon>
        <taxon>Spermatophyta</taxon>
        <taxon>Magnoliopsida</taxon>
        <taxon>eudicotyledons</taxon>
        <taxon>Gunneridae</taxon>
        <taxon>Pentapetalae</taxon>
        <taxon>Caryophyllales</taxon>
        <taxon>Caryophyllaceae</taxon>
        <taxon>Caryophylleae</taxon>
        <taxon>Saponaria</taxon>
    </lineage>
</organism>
<evidence type="ECO:0000256" key="2">
    <source>
        <dbReference type="ARBA" id="ARBA00022771"/>
    </source>
</evidence>
<reference evidence="6 7" key="1">
    <citation type="submission" date="2024-03" db="EMBL/GenBank/DDBJ databases">
        <title>WGS assembly of Saponaria officinalis var. Norfolk2.</title>
        <authorList>
            <person name="Jenkins J."/>
            <person name="Shu S."/>
            <person name="Grimwood J."/>
            <person name="Barry K."/>
            <person name="Goodstein D."/>
            <person name="Schmutz J."/>
            <person name="Leebens-Mack J."/>
            <person name="Osbourn A."/>
        </authorList>
    </citation>
    <scope>NUCLEOTIDE SEQUENCE [LARGE SCALE GENOMIC DNA]</scope>
    <source>
        <strain evidence="7">cv. Norfolk2</strain>
        <strain evidence="6">JIC</strain>
        <tissue evidence="6">Leaf</tissue>
    </source>
</reference>
<evidence type="ECO:0000256" key="1">
    <source>
        <dbReference type="ARBA" id="ARBA00022723"/>
    </source>
</evidence>
<dbReference type="PANTHER" id="PTHR23012">
    <property type="entry name" value="RING/FYVE/PHD ZINC FINGER DOMAIN-CONTAINING"/>
    <property type="match status" value="1"/>
</dbReference>
<dbReference type="CDD" id="cd16495">
    <property type="entry name" value="RING_CH-C4HC3_MARCH"/>
    <property type="match status" value="1"/>
</dbReference>
<keyword evidence="4" id="KW-0812">Transmembrane</keyword>
<dbReference type="GO" id="GO:0016020">
    <property type="term" value="C:membrane"/>
    <property type="evidence" value="ECO:0007669"/>
    <property type="project" value="TreeGrafter"/>
</dbReference>
<dbReference type="EMBL" id="JBDFQZ010000002">
    <property type="protein sequence ID" value="KAK9747623.1"/>
    <property type="molecule type" value="Genomic_DNA"/>
</dbReference>
<evidence type="ECO:0000313" key="7">
    <source>
        <dbReference type="Proteomes" id="UP001443914"/>
    </source>
</evidence>
<dbReference type="Pfam" id="PF12428">
    <property type="entry name" value="DUF3675"/>
    <property type="match status" value="1"/>
</dbReference>
<evidence type="ECO:0000256" key="3">
    <source>
        <dbReference type="ARBA" id="ARBA00022833"/>
    </source>
</evidence>
<evidence type="ECO:0000259" key="5">
    <source>
        <dbReference type="PROSITE" id="PS51292"/>
    </source>
</evidence>
<feature type="transmembrane region" description="Helical" evidence="4">
    <location>
        <begin position="126"/>
        <end position="147"/>
    </location>
</feature>